<evidence type="ECO:0000256" key="5">
    <source>
        <dbReference type="ARBA" id="ARBA00022839"/>
    </source>
</evidence>
<evidence type="ECO:0000256" key="1">
    <source>
        <dbReference type="ARBA" id="ARBA00009998"/>
    </source>
</evidence>
<dbReference type="InterPro" id="IPR003761">
    <property type="entry name" value="Exonuc_VII_S"/>
</dbReference>
<protein>
    <recommendedName>
        <fullName evidence="6">Exodeoxyribonuclease 7 small subunit</fullName>
        <ecNumber evidence="6">3.1.11.6</ecNumber>
    </recommendedName>
    <alternativeName>
        <fullName evidence="6">Exodeoxyribonuclease VII small subunit</fullName>
        <shortName evidence="6">Exonuclease VII small subunit</shortName>
    </alternativeName>
</protein>
<dbReference type="InterPro" id="IPR037004">
    <property type="entry name" value="Exonuc_VII_ssu_sf"/>
</dbReference>
<accession>A0A432Y8K0</accession>
<proteinExistence type="inferred from homology"/>
<sequence length="80" mass="9093">MTKQEENLSFEQALQQLEQLVNELEQGDLPLETSLEKFEQAVKLSRLSQTQLQSAEQKVSTLLEKNGEQELSEQQGEASE</sequence>
<keyword evidence="3 6" id="KW-0540">Nuclease</keyword>
<feature type="region of interest" description="Disordered" evidence="7">
    <location>
        <begin position="55"/>
        <end position="80"/>
    </location>
</feature>
<dbReference type="GO" id="GO:0005829">
    <property type="term" value="C:cytosol"/>
    <property type="evidence" value="ECO:0007669"/>
    <property type="project" value="TreeGrafter"/>
</dbReference>
<dbReference type="PIRSF" id="PIRSF006488">
    <property type="entry name" value="Exonuc_VII_S"/>
    <property type="match status" value="1"/>
</dbReference>
<evidence type="ECO:0000256" key="7">
    <source>
        <dbReference type="SAM" id="MobiDB-lite"/>
    </source>
</evidence>
<dbReference type="RefSeq" id="WP_110573949.1">
    <property type="nucleotide sequence ID" value="NZ_PIPV01000003.1"/>
</dbReference>
<dbReference type="GO" id="GO:0009318">
    <property type="term" value="C:exodeoxyribonuclease VII complex"/>
    <property type="evidence" value="ECO:0007669"/>
    <property type="project" value="UniProtKB-UniRule"/>
</dbReference>
<evidence type="ECO:0000256" key="3">
    <source>
        <dbReference type="ARBA" id="ARBA00022722"/>
    </source>
</evidence>
<keyword evidence="5 6" id="KW-0269">Exonuclease</keyword>
<keyword evidence="2 6" id="KW-0963">Cytoplasm</keyword>
<dbReference type="HAMAP" id="MF_00337">
    <property type="entry name" value="Exonuc_7_S"/>
    <property type="match status" value="1"/>
</dbReference>
<reference evidence="9" key="1">
    <citation type="journal article" date="2018" name="Front. Microbiol.">
        <title>Genome-Based Analysis Reveals the Taxonomy and Diversity of the Family Idiomarinaceae.</title>
        <authorList>
            <person name="Liu Y."/>
            <person name="Lai Q."/>
            <person name="Shao Z."/>
        </authorList>
    </citation>
    <scope>NUCLEOTIDE SEQUENCE [LARGE SCALE GENOMIC DNA]</scope>
    <source>
        <strain evidence="9">F23</strain>
    </source>
</reference>
<dbReference type="Proteomes" id="UP000287330">
    <property type="component" value="Unassembled WGS sequence"/>
</dbReference>
<dbReference type="OrthoDB" id="5591562at2"/>
<keyword evidence="4 6" id="KW-0378">Hydrolase</keyword>
<comment type="subcellular location">
    <subcellularLocation>
        <location evidence="6">Cytoplasm</location>
    </subcellularLocation>
</comment>
<gene>
    <name evidence="6" type="primary">xseB</name>
    <name evidence="8" type="ORF">CWE25_06175</name>
</gene>
<comment type="caution">
    <text evidence="8">The sequence shown here is derived from an EMBL/GenBank/DDBJ whole genome shotgun (WGS) entry which is preliminary data.</text>
</comment>
<evidence type="ECO:0000256" key="2">
    <source>
        <dbReference type="ARBA" id="ARBA00022490"/>
    </source>
</evidence>
<evidence type="ECO:0000313" key="8">
    <source>
        <dbReference type="EMBL" id="RUO57252.1"/>
    </source>
</evidence>
<comment type="function">
    <text evidence="6">Bidirectionally degrades single-stranded DNA into large acid-insoluble oligonucleotides, which are then degraded further into small acid-soluble oligonucleotides.</text>
</comment>
<keyword evidence="9" id="KW-1185">Reference proteome</keyword>
<dbReference type="GO" id="GO:0006308">
    <property type="term" value="P:DNA catabolic process"/>
    <property type="evidence" value="ECO:0007669"/>
    <property type="project" value="UniProtKB-UniRule"/>
</dbReference>
<dbReference type="EMBL" id="PIPV01000003">
    <property type="protein sequence ID" value="RUO57252.1"/>
    <property type="molecule type" value="Genomic_DNA"/>
</dbReference>
<comment type="subunit">
    <text evidence="6">Heterooligomer composed of large and small subunits.</text>
</comment>
<dbReference type="NCBIfam" id="NF002140">
    <property type="entry name" value="PRK00977.1-4"/>
    <property type="match status" value="1"/>
</dbReference>
<comment type="similarity">
    <text evidence="1 6">Belongs to the XseB family.</text>
</comment>
<dbReference type="PANTHER" id="PTHR34137:SF1">
    <property type="entry name" value="EXODEOXYRIBONUCLEASE 7 SMALL SUBUNIT"/>
    <property type="match status" value="1"/>
</dbReference>
<dbReference type="PANTHER" id="PTHR34137">
    <property type="entry name" value="EXODEOXYRIBONUCLEASE 7 SMALL SUBUNIT"/>
    <property type="match status" value="1"/>
</dbReference>
<dbReference type="SUPFAM" id="SSF116842">
    <property type="entry name" value="XseB-like"/>
    <property type="match status" value="1"/>
</dbReference>
<name>A0A432Y8K0_9GAMM</name>
<dbReference type="GO" id="GO:0008855">
    <property type="term" value="F:exodeoxyribonuclease VII activity"/>
    <property type="evidence" value="ECO:0007669"/>
    <property type="project" value="UniProtKB-UniRule"/>
</dbReference>
<comment type="catalytic activity">
    <reaction evidence="6">
        <text>Exonucleolytic cleavage in either 5'- to 3'- or 3'- to 5'-direction to yield nucleoside 5'-phosphates.</text>
        <dbReference type="EC" id="3.1.11.6"/>
    </reaction>
</comment>
<evidence type="ECO:0000256" key="4">
    <source>
        <dbReference type="ARBA" id="ARBA00022801"/>
    </source>
</evidence>
<dbReference type="Pfam" id="PF02609">
    <property type="entry name" value="Exonuc_VII_S"/>
    <property type="match status" value="1"/>
</dbReference>
<dbReference type="Gene3D" id="1.10.287.1040">
    <property type="entry name" value="Exonuclease VII, small subunit"/>
    <property type="match status" value="1"/>
</dbReference>
<evidence type="ECO:0000313" key="9">
    <source>
        <dbReference type="Proteomes" id="UP000287330"/>
    </source>
</evidence>
<evidence type="ECO:0000256" key="6">
    <source>
        <dbReference type="HAMAP-Rule" id="MF_00337"/>
    </source>
</evidence>
<organism evidence="8 9">
    <name type="scientific">Idiomarina fontislapidosi</name>
    <dbReference type="NCBI Taxonomy" id="263723"/>
    <lineage>
        <taxon>Bacteria</taxon>
        <taxon>Pseudomonadati</taxon>
        <taxon>Pseudomonadota</taxon>
        <taxon>Gammaproteobacteria</taxon>
        <taxon>Alteromonadales</taxon>
        <taxon>Idiomarinaceae</taxon>
        <taxon>Idiomarina</taxon>
    </lineage>
</organism>
<dbReference type="AlphaFoldDB" id="A0A432Y8K0"/>
<dbReference type="EC" id="3.1.11.6" evidence="6"/>
<dbReference type="NCBIfam" id="TIGR01280">
    <property type="entry name" value="xseB"/>
    <property type="match status" value="1"/>
</dbReference>